<dbReference type="AlphaFoldDB" id="A0A498I9M3"/>
<accession>A0A498I9M3</accession>
<evidence type="ECO:0000313" key="1">
    <source>
        <dbReference type="EMBL" id="RXH78697.1"/>
    </source>
</evidence>
<organism evidence="1 2">
    <name type="scientific">Malus domestica</name>
    <name type="common">Apple</name>
    <name type="synonym">Pyrus malus</name>
    <dbReference type="NCBI Taxonomy" id="3750"/>
    <lineage>
        <taxon>Eukaryota</taxon>
        <taxon>Viridiplantae</taxon>
        <taxon>Streptophyta</taxon>
        <taxon>Embryophyta</taxon>
        <taxon>Tracheophyta</taxon>
        <taxon>Spermatophyta</taxon>
        <taxon>Magnoliopsida</taxon>
        <taxon>eudicotyledons</taxon>
        <taxon>Gunneridae</taxon>
        <taxon>Pentapetalae</taxon>
        <taxon>rosids</taxon>
        <taxon>fabids</taxon>
        <taxon>Rosales</taxon>
        <taxon>Rosaceae</taxon>
        <taxon>Amygdaloideae</taxon>
        <taxon>Maleae</taxon>
        <taxon>Malus</taxon>
    </lineage>
</organism>
<protein>
    <submittedName>
        <fullName evidence="1">Uncharacterized protein</fullName>
    </submittedName>
</protein>
<comment type="caution">
    <text evidence="1">The sequence shown here is derived from an EMBL/GenBank/DDBJ whole genome shotgun (WGS) entry which is preliminary data.</text>
</comment>
<reference evidence="1 2" key="1">
    <citation type="submission" date="2018-10" db="EMBL/GenBank/DDBJ databases">
        <title>A high-quality apple genome assembly.</title>
        <authorList>
            <person name="Hu J."/>
        </authorList>
    </citation>
    <scope>NUCLEOTIDE SEQUENCE [LARGE SCALE GENOMIC DNA]</scope>
    <source>
        <strain evidence="2">cv. HFTH1</strain>
        <tissue evidence="1">Young leaf</tissue>
    </source>
</reference>
<proteinExistence type="predicted"/>
<dbReference type="EMBL" id="RDQH01000339">
    <property type="protein sequence ID" value="RXH78697.1"/>
    <property type="molecule type" value="Genomic_DNA"/>
</dbReference>
<dbReference type="Proteomes" id="UP000290289">
    <property type="component" value="Chromosome 13"/>
</dbReference>
<evidence type="ECO:0000313" key="2">
    <source>
        <dbReference type="Proteomes" id="UP000290289"/>
    </source>
</evidence>
<keyword evidence="2" id="KW-1185">Reference proteome</keyword>
<name>A0A498I9M3_MALDO</name>
<gene>
    <name evidence="1" type="ORF">DVH24_002215</name>
</gene>
<sequence>YSSETRFGAAACKNKSVSGVGPVRRVPPQSGQYLCGGRRGLLFGIRARLTAVRCADEDVGLPKGGGLYSSETRFGAAACKNKSVSGVGPVRRKKVSHIDDVRAVLGPYMYSLAETRFGAAACKNKSVSGVGPVRRVPPQSGQYLCGGRRGLLFGIRARLTAVRCADEDVLFRDAFWSCGLQKQIREWGRTGAPGSTTKRTISLRRKAQGQPSRRRCGILQSTVDHAFLRRDIVRFVVEPGAPVRPHSRICFCKPQLQNASLKSTCERIHIRPKDSPHVVDVGYYNPPPLGRPTSSSAHRTAVSLALIPNSRPRLPPQRYCPLCGGTRRTGPTPLTDLFLQAAAPKRVSEEYLRANTYKAQGQPSRRRCGILQSTPLRETDVLVGTPNGRDRPRLPPQRYCPLCGGTRRTGPTPLTDLFLQAAAPKRVSEEYLRANTYKAQGQPSRRRCGILQSTPLRETDVLVGTPNGLDHAFLRRDIVRFVVEPGAPVRPHSRICFCKPQLQNASLKSTCERIHIRPKDSPHVVDVGYYNPPPLGRPTSSSAHRTAVSLALIPNSRPRLPPQRYCPLCGGTRRSGPTPLTDLFLQAAAPKRVSTEYLRANTYKAQGQPSRRRCGILQSTPLRETDVLVGTPNGLDHAFLRRDIVRFVVEPGAPVRPHSRICFCKPQLQNASLKSTCERIHIRPKDSPHVVDVGYYNPPPLGRPTSSSAHRTAVSLALIPNSRPRLPPQRYCPLCGGTRRTGPTPLTDLFLQAAAPKRVSEEYLRANTYKAQGQPSRRRCGILQSTPLRETDVLVGTPNGLDHAFLRRDIVRFVVEPGAPVRPHSRICFCKPQLQNASLKSTCERIHIRPKDSPHVVDVGYYNPPPLGRPTSSSAHRTAVSLALIPNSRPRLPPQRYCPLCGGTRRTGPTPLTDLFLQAAAPKRVSEEYLRANTYKAQGQPSRRRCGILQ</sequence>
<feature type="non-terminal residue" evidence="1">
    <location>
        <position position="1"/>
    </location>
</feature>